<comment type="caution">
    <text evidence="1">The sequence shown here is derived from an EMBL/GenBank/DDBJ whole genome shotgun (WGS) entry which is preliminary data.</text>
</comment>
<accession>A0A401SLM6</accession>
<gene>
    <name evidence="1" type="ORF">chiPu_0009751</name>
</gene>
<dbReference type="EMBL" id="BEZZ01000354">
    <property type="protein sequence ID" value="GCC31294.1"/>
    <property type="molecule type" value="Genomic_DNA"/>
</dbReference>
<reference evidence="1 2" key="1">
    <citation type="journal article" date="2018" name="Nat. Ecol. Evol.">
        <title>Shark genomes provide insights into elasmobranch evolution and the origin of vertebrates.</title>
        <authorList>
            <person name="Hara Y"/>
            <person name="Yamaguchi K"/>
            <person name="Onimaru K"/>
            <person name="Kadota M"/>
            <person name="Koyanagi M"/>
            <person name="Keeley SD"/>
            <person name="Tatsumi K"/>
            <person name="Tanaka K"/>
            <person name="Motone F"/>
            <person name="Kageyama Y"/>
            <person name="Nozu R"/>
            <person name="Adachi N"/>
            <person name="Nishimura O"/>
            <person name="Nakagawa R"/>
            <person name="Tanegashima C"/>
            <person name="Kiyatake I"/>
            <person name="Matsumoto R"/>
            <person name="Murakumo K"/>
            <person name="Nishida K"/>
            <person name="Terakita A"/>
            <person name="Kuratani S"/>
            <person name="Sato K"/>
            <person name="Hyodo S Kuraku.S."/>
        </authorList>
    </citation>
    <scope>NUCLEOTIDE SEQUENCE [LARGE SCALE GENOMIC DNA]</scope>
</reference>
<proteinExistence type="predicted"/>
<dbReference type="Proteomes" id="UP000287033">
    <property type="component" value="Unassembled WGS sequence"/>
</dbReference>
<dbReference type="AlphaFoldDB" id="A0A401SLM6"/>
<name>A0A401SLM6_CHIPU</name>
<sequence length="95" mass="10897">MAAQSERKYVPFWTLEYPQRLKGQNLDRKDVLPVLKEKSTKFGVRCTYGRRWSGAEGFVFCSPLGTGETCLQSRLCQQNMQLGCSPDLIQAWSKF</sequence>
<dbReference type="OrthoDB" id="10407255at2759"/>
<evidence type="ECO:0000313" key="2">
    <source>
        <dbReference type="Proteomes" id="UP000287033"/>
    </source>
</evidence>
<evidence type="ECO:0000313" key="1">
    <source>
        <dbReference type="EMBL" id="GCC31294.1"/>
    </source>
</evidence>
<organism evidence="1 2">
    <name type="scientific">Chiloscyllium punctatum</name>
    <name type="common">Brownbanded bambooshark</name>
    <name type="synonym">Hemiscyllium punctatum</name>
    <dbReference type="NCBI Taxonomy" id="137246"/>
    <lineage>
        <taxon>Eukaryota</taxon>
        <taxon>Metazoa</taxon>
        <taxon>Chordata</taxon>
        <taxon>Craniata</taxon>
        <taxon>Vertebrata</taxon>
        <taxon>Chondrichthyes</taxon>
        <taxon>Elasmobranchii</taxon>
        <taxon>Galeomorphii</taxon>
        <taxon>Galeoidea</taxon>
        <taxon>Orectolobiformes</taxon>
        <taxon>Hemiscylliidae</taxon>
        <taxon>Chiloscyllium</taxon>
    </lineage>
</organism>
<protein>
    <submittedName>
        <fullName evidence="1">Uncharacterized protein</fullName>
    </submittedName>
</protein>
<keyword evidence="2" id="KW-1185">Reference proteome</keyword>